<dbReference type="EMBL" id="BNJQ01000031">
    <property type="protein sequence ID" value="GHP10827.1"/>
    <property type="molecule type" value="Genomic_DNA"/>
</dbReference>
<evidence type="ECO:0000256" key="3">
    <source>
        <dbReference type="SAM" id="Phobius"/>
    </source>
</evidence>
<feature type="region of interest" description="Disordered" evidence="2">
    <location>
        <begin position="442"/>
        <end position="480"/>
    </location>
</feature>
<keyword evidence="3" id="KW-0812">Transmembrane</keyword>
<dbReference type="AlphaFoldDB" id="A0A830I108"/>
<accession>A0A830I108</accession>
<keyword evidence="3" id="KW-0472">Membrane</keyword>
<feature type="compositionally biased region" description="Basic and acidic residues" evidence="2">
    <location>
        <begin position="248"/>
        <end position="259"/>
    </location>
</feature>
<protein>
    <submittedName>
        <fullName evidence="4">Uncharacterized protein</fullName>
    </submittedName>
</protein>
<feature type="compositionally biased region" description="Low complexity" evidence="2">
    <location>
        <begin position="22"/>
        <end position="49"/>
    </location>
</feature>
<sequence>MQAVVSLLESVDASAASVAKQAASASAAVRSSGSSGSSEGSFSSSYEGWSSEDHPSEEEEEGISSHGSTARNYGGSSRNAPDDVLLGDVVNTFGGKLGDESGGGGVGADVPADRTRRNASSNNRRSHKKKAKKSVWRVKSESTSLAHKDSVSNFSTRSPIDVKQDTAVVAEDATPSSTTTFVPWRYLRAQNKHVNWDALFATGEAASPEFEELKRLASQVTTLADRLNAQHAQKQALEESTQASAQTHAREKEMLENERANRAASFAQALASGATAAAIERERVEALERAIDEARQATVKAGETATTKREKAEKHGRALAELEANPQALGELEGRVEQLSAARDAATAAAEVARSRMHGTEADAAEARRLRAELDEAKAGLASAQAARGTAMTRLDAVEDAEAREGRLAKRHANLREELGKRESTVGQLEAECARLRGEAAVMPSSNAMADDDGARRRRRRPGNDKGPRRFASSASTSRGASQDDVAMRVFHFVETASLRATRALAKRSPLRLAFVAALVALHFVAWCAIYLL</sequence>
<name>A0A830I108_9CHLO</name>
<proteinExistence type="predicted"/>
<feature type="compositionally biased region" description="Polar residues" evidence="2">
    <location>
        <begin position="69"/>
        <end position="79"/>
    </location>
</feature>
<feature type="compositionally biased region" description="Polar residues" evidence="2">
    <location>
        <begin position="231"/>
        <end position="247"/>
    </location>
</feature>
<feature type="compositionally biased region" description="Basic residues" evidence="2">
    <location>
        <begin position="124"/>
        <end position="136"/>
    </location>
</feature>
<keyword evidence="3" id="KW-1133">Transmembrane helix</keyword>
<feature type="transmembrane region" description="Helical" evidence="3">
    <location>
        <begin position="513"/>
        <end position="532"/>
    </location>
</feature>
<comment type="caution">
    <text evidence="4">The sequence shown here is derived from an EMBL/GenBank/DDBJ whole genome shotgun (WGS) entry which is preliminary data.</text>
</comment>
<evidence type="ECO:0000256" key="2">
    <source>
        <dbReference type="SAM" id="MobiDB-lite"/>
    </source>
</evidence>
<evidence type="ECO:0000256" key="1">
    <source>
        <dbReference type="SAM" id="Coils"/>
    </source>
</evidence>
<evidence type="ECO:0000313" key="5">
    <source>
        <dbReference type="Proteomes" id="UP000660262"/>
    </source>
</evidence>
<keyword evidence="5" id="KW-1185">Reference proteome</keyword>
<reference evidence="4" key="1">
    <citation type="submission" date="2020-10" db="EMBL/GenBank/DDBJ databases">
        <title>Unveiling of a novel bifunctional photoreceptor, Dualchrome1, isolated from a cosmopolitan green alga.</title>
        <authorList>
            <person name="Suzuki S."/>
            <person name="Kawachi M."/>
        </authorList>
    </citation>
    <scope>NUCLEOTIDE SEQUENCE</scope>
    <source>
        <strain evidence="4">NIES 2893</strain>
    </source>
</reference>
<feature type="coiled-coil region" evidence="1">
    <location>
        <begin position="277"/>
        <end position="432"/>
    </location>
</feature>
<evidence type="ECO:0000313" key="4">
    <source>
        <dbReference type="EMBL" id="GHP10827.1"/>
    </source>
</evidence>
<keyword evidence="1" id="KW-0175">Coiled coil</keyword>
<gene>
    <name evidence="4" type="ORF">PPROV_000955800</name>
</gene>
<organism evidence="4 5">
    <name type="scientific">Pycnococcus provasolii</name>
    <dbReference type="NCBI Taxonomy" id="41880"/>
    <lineage>
        <taxon>Eukaryota</taxon>
        <taxon>Viridiplantae</taxon>
        <taxon>Chlorophyta</taxon>
        <taxon>Pseudoscourfieldiophyceae</taxon>
        <taxon>Pseudoscourfieldiales</taxon>
        <taxon>Pycnococcaceae</taxon>
        <taxon>Pycnococcus</taxon>
    </lineage>
</organism>
<dbReference type="Proteomes" id="UP000660262">
    <property type="component" value="Unassembled WGS sequence"/>
</dbReference>
<feature type="region of interest" description="Disordered" evidence="2">
    <location>
        <begin position="231"/>
        <end position="259"/>
    </location>
</feature>
<feature type="region of interest" description="Disordered" evidence="2">
    <location>
        <begin position="22"/>
        <end position="141"/>
    </location>
</feature>